<feature type="non-terminal residue" evidence="1">
    <location>
        <position position="99"/>
    </location>
</feature>
<comment type="caution">
    <text evidence="1">The sequence shown here is derived from an EMBL/GenBank/DDBJ whole genome shotgun (WGS) entry which is preliminary data.</text>
</comment>
<dbReference type="EMBL" id="JAHRIQ010016501">
    <property type="protein sequence ID" value="MEQ2226854.1"/>
    <property type="molecule type" value="Genomic_DNA"/>
</dbReference>
<reference evidence="1 2" key="1">
    <citation type="submission" date="2021-06" db="EMBL/GenBank/DDBJ databases">
        <authorList>
            <person name="Palmer J.M."/>
        </authorList>
    </citation>
    <scope>NUCLEOTIDE SEQUENCE [LARGE SCALE GENOMIC DNA]</scope>
    <source>
        <strain evidence="2">if_2019</strain>
        <tissue evidence="1">Muscle</tissue>
    </source>
</reference>
<evidence type="ECO:0000313" key="2">
    <source>
        <dbReference type="Proteomes" id="UP001482620"/>
    </source>
</evidence>
<gene>
    <name evidence="1" type="ORF">ILYODFUR_031545</name>
</gene>
<sequence>MNRNRTETDRLRGGCVEQGINANTNSFPYSVFFFYTNPDQEKYLNCIFKQALPAQKPCLSTQEQSGNTIGVKTLKMGYEKKKASMKIGCSHTVSVQYGR</sequence>
<keyword evidence="2" id="KW-1185">Reference proteome</keyword>
<name>A0ABV0T202_9TELE</name>
<dbReference type="Proteomes" id="UP001482620">
    <property type="component" value="Unassembled WGS sequence"/>
</dbReference>
<accession>A0ABV0T202</accession>
<protein>
    <submittedName>
        <fullName evidence="1">Uncharacterized protein</fullName>
    </submittedName>
</protein>
<evidence type="ECO:0000313" key="1">
    <source>
        <dbReference type="EMBL" id="MEQ2226854.1"/>
    </source>
</evidence>
<organism evidence="1 2">
    <name type="scientific">Ilyodon furcidens</name>
    <name type="common">goldbreast splitfin</name>
    <dbReference type="NCBI Taxonomy" id="33524"/>
    <lineage>
        <taxon>Eukaryota</taxon>
        <taxon>Metazoa</taxon>
        <taxon>Chordata</taxon>
        <taxon>Craniata</taxon>
        <taxon>Vertebrata</taxon>
        <taxon>Euteleostomi</taxon>
        <taxon>Actinopterygii</taxon>
        <taxon>Neopterygii</taxon>
        <taxon>Teleostei</taxon>
        <taxon>Neoteleostei</taxon>
        <taxon>Acanthomorphata</taxon>
        <taxon>Ovalentaria</taxon>
        <taxon>Atherinomorphae</taxon>
        <taxon>Cyprinodontiformes</taxon>
        <taxon>Goodeidae</taxon>
        <taxon>Ilyodon</taxon>
    </lineage>
</organism>
<proteinExistence type="predicted"/>